<evidence type="ECO:0000313" key="3">
    <source>
        <dbReference type="EMBL" id="QNE88904.1"/>
    </source>
</evidence>
<feature type="region of interest" description="Disordered" evidence="2">
    <location>
        <begin position="1"/>
        <end position="30"/>
    </location>
</feature>
<dbReference type="PANTHER" id="PTHR34297:SF3">
    <property type="entry name" value="ALKALINE SHOCK PROTEIN 23"/>
    <property type="match status" value="1"/>
</dbReference>
<proteinExistence type="inferred from homology"/>
<gene>
    <name evidence="3" type="ORF">H0194_07410</name>
</gene>
<protein>
    <submittedName>
        <fullName evidence="3">Asp23/Gls24 family envelope stress response protein</fullName>
    </submittedName>
</protein>
<dbReference type="Pfam" id="PF03780">
    <property type="entry name" value="Asp23"/>
    <property type="match status" value="1"/>
</dbReference>
<dbReference type="EMBL" id="CP059404">
    <property type="protein sequence ID" value="QNE88904.1"/>
    <property type="molecule type" value="Genomic_DNA"/>
</dbReference>
<dbReference type="KEGG" id="cik:H0194_07410"/>
<feature type="compositionally biased region" description="Low complexity" evidence="2">
    <location>
        <begin position="19"/>
        <end position="30"/>
    </location>
</feature>
<comment type="similarity">
    <text evidence="1">Belongs to the asp23 family.</text>
</comment>
<name>A0A7G7CMT8_9CORY</name>
<evidence type="ECO:0000256" key="1">
    <source>
        <dbReference type="ARBA" id="ARBA00005721"/>
    </source>
</evidence>
<feature type="region of interest" description="Disordered" evidence="2">
    <location>
        <begin position="166"/>
        <end position="207"/>
    </location>
</feature>
<organism evidence="3 4">
    <name type="scientific">Corynebacterium incognita</name>
    <dbReference type="NCBI Taxonomy" id="2754725"/>
    <lineage>
        <taxon>Bacteria</taxon>
        <taxon>Bacillati</taxon>
        <taxon>Actinomycetota</taxon>
        <taxon>Actinomycetes</taxon>
        <taxon>Mycobacteriales</taxon>
        <taxon>Corynebacteriaceae</taxon>
        <taxon>Corynebacterium</taxon>
    </lineage>
</organism>
<feature type="compositionally biased region" description="Low complexity" evidence="2">
    <location>
        <begin position="174"/>
        <end position="201"/>
    </location>
</feature>
<dbReference type="PANTHER" id="PTHR34297">
    <property type="entry name" value="HYPOTHETICAL CYTOSOLIC PROTEIN-RELATED"/>
    <property type="match status" value="1"/>
</dbReference>
<dbReference type="InterPro" id="IPR005531">
    <property type="entry name" value="Asp23"/>
</dbReference>
<accession>A0A7G7CMT8</accession>
<evidence type="ECO:0000313" key="4">
    <source>
        <dbReference type="Proteomes" id="UP000515743"/>
    </source>
</evidence>
<dbReference type="Proteomes" id="UP000515743">
    <property type="component" value="Chromosome"/>
</dbReference>
<sequence>MLDVMNSPENEHTTDQFDPGTTTPGVGTTNPGNDALATAYGADAAANSNLHTQSGTTVIEDAVVSKIAGIAAREVSGVASLGAGSARVLSNLRESFGANTDVRQGVSVAIHNGVATVGVAIIAEYGVAIHELAEAIRRNIITGVERMTGLVVERVDVTVHDVKLPNEVSEDSDAAGTPAAPAAPPVSSAAAPTTPQTGAPQSHPPQS</sequence>
<reference evidence="3 4" key="1">
    <citation type="submission" date="2020-07" db="EMBL/GenBank/DDBJ databases">
        <title>Complete genome and description of Corynebacterium incognita strain Marseille-Q3630 sp. nov.</title>
        <authorList>
            <person name="Boxberger M."/>
        </authorList>
    </citation>
    <scope>NUCLEOTIDE SEQUENCE [LARGE SCALE GENOMIC DNA]</scope>
    <source>
        <strain evidence="3 4">Marseille-Q3630</strain>
    </source>
</reference>
<evidence type="ECO:0000256" key="2">
    <source>
        <dbReference type="SAM" id="MobiDB-lite"/>
    </source>
</evidence>
<dbReference type="AlphaFoldDB" id="A0A7G7CMT8"/>
<keyword evidence="4" id="KW-1185">Reference proteome</keyword>